<organism evidence="2 3">
    <name type="scientific">Gulo gulo</name>
    <name type="common">Wolverine</name>
    <name type="synonym">Gluton</name>
    <dbReference type="NCBI Taxonomy" id="48420"/>
    <lineage>
        <taxon>Eukaryota</taxon>
        <taxon>Metazoa</taxon>
        <taxon>Chordata</taxon>
        <taxon>Craniata</taxon>
        <taxon>Vertebrata</taxon>
        <taxon>Euteleostomi</taxon>
        <taxon>Mammalia</taxon>
        <taxon>Eutheria</taxon>
        <taxon>Laurasiatheria</taxon>
        <taxon>Carnivora</taxon>
        <taxon>Caniformia</taxon>
        <taxon>Musteloidea</taxon>
        <taxon>Mustelidae</taxon>
        <taxon>Guloninae</taxon>
        <taxon>Gulo</taxon>
    </lineage>
</organism>
<dbReference type="EMBL" id="CYRY02017603">
    <property type="protein sequence ID" value="VCW91279.1"/>
    <property type="molecule type" value="Genomic_DNA"/>
</dbReference>
<feature type="compositionally biased region" description="Polar residues" evidence="1">
    <location>
        <begin position="41"/>
        <end position="50"/>
    </location>
</feature>
<evidence type="ECO:0000313" key="2">
    <source>
        <dbReference type="EMBL" id="VCW91279.1"/>
    </source>
</evidence>
<dbReference type="AlphaFoldDB" id="A0A9X9Q198"/>
<evidence type="ECO:0000313" key="3">
    <source>
        <dbReference type="Proteomes" id="UP000269945"/>
    </source>
</evidence>
<reference evidence="2 3" key="1">
    <citation type="submission" date="2018-10" db="EMBL/GenBank/DDBJ databases">
        <authorList>
            <person name="Ekblom R."/>
            <person name="Jareborg N."/>
        </authorList>
    </citation>
    <scope>NUCLEOTIDE SEQUENCE [LARGE SCALE GENOMIC DNA]</scope>
    <source>
        <tissue evidence="2">Muscle</tissue>
    </source>
</reference>
<keyword evidence="3" id="KW-1185">Reference proteome</keyword>
<protein>
    <submittedName>
        <fullName evidence="2">Uncharacterized protein</fullName>
    </submittedName>
</protein>
<gene>
    <name evidence="2" type="ORF">BN2614_LOCUS1</name>
</gene>
<feature type="region of interest" description="Disordered" evidence="1">
    <location>
        <begin position="29"/>
        <end position="50"/>
    </location>
</feature>
<sequence>PESHIFYPHPPRSAFIQACPATPLEVTVATKPTDSRRKRNTQTPPDSSGSLLLAQTSQCIHLLPSDTLCILGVAEWTQPKQQHLPLLCPKGISRPFHSPTYLLEPVGDLTTPACQPLWSSLPSSFSIYHHQFLFCLRSVYEPLGQEGLVKWAMFSLSSPKLSFSLYNAFLMWPLPLVQEFCSILTSVHVPGRS</sequence>
<name>A0A9X9Q198_GULGU</name>
<evidence type="ECO:0000256" key="1">
    <source>
        <dbReference type="SAM" id="MobiDB-lite"/>
    </source>
</evidence>
<dbReference type="Proteomes" id="UP000269945">
    <property type="component" value="Unassembled WGS sequence"/>
</dbReference>
<proteinExistence type="predicted"/>
<comment type="caution">
    <text evidence="2">The sequence shown here is derived from an EMBL/GenBank/DDBJ whole genome shotgun (WGS) entry which is preliminary data.</text>
</comment>
<accession>A0A9X9Q198</accession>
<feature type="non-terminal residue" evidence="2">
    <location>
        <position position="1"/>
    </location>
</feature>